<feature type="region of interest" description="Disordered" evidence="1">
    <location>
        <begin position="355"/>
        <end position="762"/>
    </location>
</feature>
<comment type="caution">
    <text evidence="2">The sequence shown here is derived from an EMBL/GenBank/DDBJ whole genome shotgun (WGS) entry which is preliminary data.</text>
</comment>
<feature type="compositionally biased region" description="Polar residues" evidence="1">
    <location>
        <begin position="369"/>
        <end position="379"/>
    </location>
</feature>
<organism evidence="2 3">
    <name type="scientific">Adineta steineri</name>
    <dbReference type="NCBI Taxonomy" id="433720"/>
    <lineage>
        <taxon>Eukaryota</taxon>
        <taxon>Metazoa</taxon>
        <taxon>Spiralia</taxon>
        <taxon>Gnathifera</taxon>
        <taxon>Rotifera</taxon>
        <taxon>Eurotatoria</taxon>
        <taxon>Bdelloidea</taxon>
        <taxon>Adinetida</taxon>
        <taxon>Adinetidae</taxon>
        <taxon>Adineta</taxon>
    </lineage>
</organism>
<feature type="compositionally biased region" description="Basic and acidic residues" evidence="1">
    <location>
        <begin position="506"/>
        <end position="519"/>
    </location>
</feature>
<sequence length="762" mass="85455">VMERTIQYVQSNSNFDSVYNAPLNVAPTPPTYVPLSSVTYSTCTVRPSSPLFRRTTSPPPRPRALPEHGSKFNFDLYQMNPNTNEYDDFLLPSNRSISPTSSSIIYHYPTYSPLSSSTSVPPTLAKLRQINDELCHTLAQSELNDPPPPAHYHIHHYPLSQHLPPYQTYRTRPTYEERSSATELEVSPKLHKARVTYEIHMPETDRQERHQDYRSSRYSPPSDVSSNDSSMIIDLYPTRDQGFVKQKRKHTKNQSPWIVDGVALRRDSYCDTSVSQQYEMPKGLYYGDKPIKSHRRSVRIKERPSSNPRHISPYVSSRRLSSSNTRERIWQPPSKIISERRPKYFEPTLKSEYDTTTRKRMSIDGTESEPISQRKTSPSRFRIRNGDPKLKRRIANAESKVKSAWEPTVTGLSQRTTKETKPPTPQFVKQTTINTPPKSKVKSVPSTPIKKVETAPSPPLPPPPITTTTGRHSPTDIPTEPIFESTPRNQSIVNKNDDSVMDLSDNESHISERSNKNELPHPPPPQTDKAPTPLPPQVDKTPTPPPPQIDKIPTPPPPEQPRKPSVKLPNSSQLEPEKETKSIIKDDASIIEKDKEDNPDTHHSSSAATDVNNTKDEDDDDASGTNNVKPIPSSPKPSTSGQKDNNNNTSVVDDDDDENDREVARSFDINNWLNDASKEIFGALKPGNTARPAQQAPAPAPAPKSNIKSPPRRKQQPPSPAESPDHNLYKPPFGPKKPEKKSAATPSPPPTNGAADVDDFFT</sequence>
<feature type="compositionally biased region" description="Low complexity" evidence="1">
    <location>
        <begin position="216"/>
        <end position="229"/>
    </location>
</feature>
<dbReference type="EMBL" id="CAJOAY010002312">
    <property type="protein sequence ID" value="CAF3941395.1"/>
    <property type="molecule type" value="Genomic_DNA"/>
</dbReference>
<evidence type="ECO:0000313" key="2">
    <source>
        <dbReference type="EMBL" id="CAF3941395.1"/>
    </source>
</evidence>
<feature type="compositionally biased region" description="Pro residues" evidence="1">
    <location>
        <begin position="456"/>
        <end position="465"/>
    </location>
</feature>
<dbReference type="PANTHER" id="PTHR48125:SF12">
    <property type="entry name" value="AT HOOK TRANSCRIPTION FACTOR FAMILY-RELATED"/>
    <property type="match status" value="1"/>
</dbReference>
<evidence type="ECO:0000256" key="1">
    <source>
        <dbReference type="SAM" id="MobiDB-lite"/>
    </source>
</evidence>
<feature type="compositionally biased region" description="Low complexity" evidence="1">
    <location>
        <begin position="636"/>
        <end position="651"/>
    </location>
</feature>
<feature type="non-terminal residue" evidence="2">
    <location>
        <position position="762"/>
    </location>
</feature>
<feature type="region of interest" description="Disordered" evidence="1">
    <location>
        <begin position="200"/>
        <end position="229"/>
    </location>
</feature>
<dbReference type="Proteomes" id="UP000663881">
    <property type="component" value="Unassembled WGS sequence"/>
</dbReference>
<reference evidence="2" key="1">
    <citation type="submission" date="2021-02" db="EMBL/GenBank/DDBJ databases">
        <authorList>
            <person name="Nowell W R."/>
        </authorList>
    </citation>
    <scope>NUCLEOTIDE SEQUENCE</scope>
</reference>
<evidence type="ECO:0000313" key="3">
    <source>
        <dbReference type="Proteomes" id="UP000663881"/>
    </source>
</evidence>
<accession>A0A819K0Z1</accession>
<feature type="compositionally biased region" description="Polar residues" evidence="1">
    <location>
        <begin position="427"/>
        <end position="437"/>
    </location>
</feature>
<feature type="compositionally biased region" description="Low complexity" evidence="1">
    <location>
        <begin position="312"/>
        <end position="324"/>
    </location>
</feature>
<name>A0A819K0Z1_9BILA</name>
<protein>
    <submittedName>
        <fullName evidence="2">Uncharacterized protein</fullName>
    </submittedName>
</protein>
<feature type="compositionally biased region" description="Basic and acidic residues" evidence="1">
    <location>
        <begin position="200"/>
        <end position="215"/>
    </location>
</feature>
<feature type="region of interest" description="Disordered" evidence="1">
    <location>
        <begin position="49"/>
        <end position="69"/>
    </location>
</feature>
<proteinExistence type="predicted"/>
<dbReference type="PANTHER" id="PTHR48125">
    <property type="entry name" value="LP07818P1"/>
    <property type="match status" value="1"/>
</dbReference>
<dbReference type="AlphaFoldDB" id="A0A819K0Z1"/>
<feature type="compositionally biased region" description="Basic and acidic residues" evidence="1">
    <location>
        <begin position="575"/>
        <end position="603"/>
    </location>
</feature>
<feature type="compositionally biased region" description="Pro residues" evidence="1">
    <location>
        <begin position="520"/>
        <end position="559"/>
    </location>
</feature>
<feature type="region of interest" description="Disordered" evidence="1">
    <location>
        <begin position="296"/>
        <end position="327"/>
    </location>
</feature>
<gene>
    <name evidence="2" type="ORF">OKA104_LOCUS26405</name>
</gene>